<name>A0A816DSR5_ADIRI</name>
<organism evidence="3 4">
    <name type="scientific">Adineta ricciae</name>
    <name type="common">Rotifer</name>
    <dbReference type="NCBI Taxonomy" id="249248"/>
    <lineage>
        <taxon>Eukaryota</taxon>
        <taxon>Metazoa</taxon>
        <taxon>Spiralia</taxon>
        <taxon>Gnathifera</taxon>
        <taxon>Rotifera</taxon>
        <taxon>Eurotatoria</taxon>
        <taxon>Bdelloidea</taxon>
        <taxon>Adinetida</taxon>
        <taxon>Adinetidae</taxon>
        <taxon>Adineta</taxon>
    </lineage>
</organism>
<dbReference type="Proteomes" id="UP000663828">
    <property type="component" value="Unassembled WGS sequence"/>
</dbReference>
<feature type="compositionally biased region" description="Basic and acidic residues" evidence="1">
    <location>
        <begin position="362"/>
        <end position="373"/>
    </location>
</feature>
<comment type="caution">
    <text evidence="3">The sequence shown here is derived from an EMBL/GenBank/DDBJ whole genome shotgun (WGS) entry which is preliminary data.</text>
</comment>
<protein>
    <recommendedName>
        <fullName evidence="2">OTU domain-containing protein</fullName>
    </recommendedName>
</protein>
<dbReference type="CDD" id="cd22791">
    <property type="entry name" value="OTU_VRTN"/>
    <property type="match status" value="1"/>
</dbReference>
<feature type="compositionally biased region" description="Basic and acidic residues" evidence="1">
    <location>
        <begin position="406"/>
        <end position="419"/>
    </location>
</feature>
<dbReference type="InterPro" id="IPR003323">
    <property type="entry name" value="OTU_dom"/>
</dbReference>
<keyword evidence="4" id="KW-1185">Reference proteome</keyword>
<dbReference type="EMBL" id="CAJNOR010009267">
    <property type="protein sequence ID" value="CAF1642845.1"/>
    <property type="molecule type" value="Genomic_DNA"/>
</dbReference>
<feature type="compositionally biased region" description="Basic and acidic residues" evidence="1">
    <location>
        <begin position="388"/>
        <end position="399"/>
    </location>
</feature>
<evidence type="ECO:0000256" key="1">
    <source>
        <dbReference type="SAM" id="MobiDB-lite"/>
    </source>
</evidence>
<feature type="compositionally biased region" description="Basic and acidic residues" evidence="1">
    <location>
        <begin position="459"/>
        <end position="482"/>
    </location>
</feature>
<dbReference type="Pfam" id="PF02338">
    <property type="entry name" value="OTU"/>
    <property type="match status" value="1"/>
</dbReference>
<dbReference type="InterPro" id="IPR047273">
    <property type="entry name" value="VRTN_OTU_dom"/>
</dbReference>
<gene>
    <name evidence="3" type="ORF">XAT740_LOCUS53622</name>
</gene>
<feature type="domain" description="OTU" evidence="2">
    <location>
        <begin position="109"/>
        <end position="225"/>
    </location>
</feature>
<evidence type="ECO:0000259" key="2">
    <source>
        <dbReference type="Pfam" id="PF02338"/>
    </source>
</evidence>
<evidence type="ECO:0000313" key="3">
    <source>
        <dbReference type="EMBL" id="CAF1642845.1"/>
    </source>
</evidence>
<proteinExistence type="predicted"/>
<dbReference type="Gene3D" id="3.90.70.80">
    <property type="match status" value="1"/>
</dbReference>
<reference evidence="3" key="1">
    <citation type="submission" date="2021-02" db="EMBL/GenBank/DDBJ databases">
        <authorList>
            <person name="Nowell W R."/>
        </authorList>
    </citation>
    <scope>NUCLEOTIDE SEQUENCE</scope>
</reference>
<evidence type="ECO:0000313" key="4">
    <source>
        <dbReference type="Proteomes" id="UP000663828"/>
    </source>
</evidence>
<accession>A0A816DSR5</accession>
<feature type="compositionally biased region" description="Low complexity" evidence="1">
    <location>
        <begin position="305"/>
        <end position="319"/>
    </location>
</feature>
<sequence length="556" mass="62692">MTTHHRCLFCGAHTATNSCCSSCREMDRCVMFDALLKLLGNATKANNYYDQIKSISHEIGTLEWLLTPLPFTPITYFDSNIHRIDQCAKEYLENGCTDIQGMVPVEVLGDGNCLYNSIICLSGTKKLSVSELRVRTIIELVENDIFYHNHFSHVVGPLDEVVRSIAHNYSYSELYEIVGLSNVLKCNIRSIYPRIQYRSELNIFNNIFQSNKDGSTPNTIYILWSNTQSEIYARSCNAGNWTPNHFVPLLAVRDDTILQNTFSSADVAFSNTTPTKSTTKNAVSTPVRVPHFVDPDHGMDVPSKSLTCSTDSNSTSSNNIKRKGKYMKGNESTEVQAVKNEQILARERSAARRAVLSSAQMERQRTLDRERKAANRAALTPDQAARQRVIEQERSEARRSTLSSEEVERQRALARDRSMARRAIASPAESEAQRVLARERSSTRRAFAAAQSAEQLETSGEKQNRSQEHIDRKTAAAHRKTDSVEVDWPKPVDLECKKSCLKNFIQSMSMKALEEGVCSICNISCYKRDLRCVPYNKIPSIELLKAHDDLYNMICG</sequence>
<feature type="non-terminal residue" evidence="3">
    <location>
        <position position="1"/>
    </location>
</feature>
<dbReference type="AlphaFoldDB" id="A0A816DSR5"/>
<feature type="region of interest" description="Disordered" evidence="1">
    <location>
        <begin position="292"/>
        <end position="332"/>
    </location>
</feature>
<feature type="region of interest" description="Disordered" evidence="1">
    <location>
        <begin position="355"/>
        <end position="482"/>
    </location>
</feature>